<evidence type="ECO:0000313" key="2">
    <source>
        <dbReference type="EMBL" id="EEY22617.1"/>
    </source>
</evidence>
<organism evidence="3">
    <name type="scientific">Verticillium alfalfae (strain VaMs.102 / ATCC MYA-4576 / FGSC 10136)</name>
    <name type="common">Verticillium wilt of alfalfa</name>
    <name type="synonym">Verticillium albo-atrum</name>
    <dbReference type="NCBI Taxonomy" id="526221"/>
    <lineage>
        <taxon>Eukaryota</taxon>
        <taxon>Fungi</taxon>
        <taxon>Dikarya</taxon>
        <taxon>Ascomycota</taxon>
        <taxon>Pezizomycotina</taxon>
        <taxon>Sordariomycetes</taxon>
        <taxon>Hypocreomycetidae</taxon>
        <taxon>Glomerellales</taxon>
        <taxon>Plectosphaerellaceae</taxon>
        <taxon>Verticillium</taxon>
    </lineage>
</organism>
<dbReference type="GeneID" id="9534319"/>
<dbReference type="KEGG" id="val:VDBG_08727"/>
<dbReference type="EMBL" id="DS985226">
    <property type="protein sequence ID" value="EEY22617.1"/>
    <property type="molecule type" value="Genomic_DNA"/>
</dbReference>
<feature type="region of interest" description="Disordered" evidence="1">
    <location>
        <begin position="378"/>
        <end position="402"/>
    </location>
</feature>
<feature type="region of interest" description="Disordered" evidence="1">
    <location>
        <begin position="502"/>
        <end position="524"/>
    </location>
</feature>
<dbReference type="OMA" id="MAEDKMP"/>
<sequence>MVNVRGDWSREAFPRHQPQWHQHQDRSVETTYDEGRYHELNDARRPPLDIEKALREHCNIPARHYFVAAILDDGSTQTFSGPGRNHPSSASSFFDMDRFRQQVRRADAGAIGPMHDDPELSYASEQYRQQAPLGYGSSAAERRRQGSEVFGSDDFSQPRKRARAYRRPIDDDSDIPSVTMGPVTKGLKIGDTDEVRKFYDQRFRNCQQTALEPNEKQHPSIQKMNLTVEKLKEATEEALSMFFSAKENQKNAKKKPYLDEIFKVALSEQRFKHGEIDADTQVFVMAEERFPGAGMSEHDDSAPVKDECEPQSASSTSPSKSTATHDTLMHGSSHDHSPAGGLQGSSYMDGLPPRGGAPYTQQLLQPSMHADQHFVDSERLHSSSGIPMHDIGPGPQDGHRRASLYTSPTEYANPQSAGIYNQSWQPGTTAPGPASIYPFSSTPTPPSQFNNHAGVPLAQTPFIAAQYDGLSRGNFEQGGMFPSGTTANQGHVQGSQGFPTYTLGHDGRSMSNAGVKSDTLPRLQ</sequence>
<dbReference type="eggNOG" id="ENOG502S0ES">
    <property type="taxonomic scope" value="Eukaryota"/>
</dbReference>
<proteinExistence type="predicted"/>
<dbReference type="AlphaFoldDB" id="C9SV02"/>
<accession>C9SV02</accession>
<dbReference type="STRING" id="526221.C9SV02"/>
<feature type="compositionally biased region" description="Basic and acidic residues" evidence="1">
    <location>
        <begin position="292"/>
        <end position="308"/>
    </location>
</feature>
<keyword evidence="3" id="KW-1185">Reference proteome</keyword>
<dbReference type="PANTHER" id="PTHR36102">
    <property type="entry name" value="CHROMOSOME 10, WHOLE GENOME SHOTGUN SEQUENCE"/>
    <property type="match status" value="1"/>
</dbReference>
<feature type="compositionally biased region" description="Low complexity" evidence="1">
    <location>
        <begin position="312"/>
        <end position="324"/>
    </location>
</feature>
<evidence type="ECO:0000313" key="3">
    <source>
        <dbReference type="Proteomes" id="UP000008698"/>
    </source>
</evidence>
<dbReference type="PANTHER" id="PTHR36102:SF1">
    <property type="entry name" value="YDR124W-LIKE HELICAL BUNDLE DOMAIN-CONTAINING PROTEIN"/>
    <property type="match status" value="1"/>
</dbReference>
<feature type="region of interest" description="Disordered" evidence="1">
    <location>
        <begin position="135"/>
        <end position="161"/>
    </location>
</feature>
<dbReference type="RefSeq" id="XP_003000931.1">
    <property type="nucleotide sequence ID" value="XM_003000885.1"/>
</dbReference>
<gene>
    <name evidence="2" type="ORF">VDBG_08727</name>
</gene>
<evidence type="ECO:0000256" key="1">
    <source>
        <dbReference type="SAM" id="MobiDB-lite"/>
    </source>
</evidence>
<dbReference type="OrthoDB" id="5338458at2759"/>
<reference evidence="3" key="1">
    <citation type="journal article" date="2011" name="PLoS Pathog.">
        <title>Comparative genomics yields insights into niche adaptation of plant vascular wilt pathogens.</title>
        <authorList>
            <person name="Klosterman S.J."/>
            <person name="Subbarao K.V."/>
            <person name="Kang S."/>
            <person name="Veronese P."/>
            <person name="Gold S.E."/>
            <person name="Thomma B.P.H.J."/>
            <person name="Chen Z."/>
            <person name="Henrissat B."/>
            <person name="Lee Y.-H."/>
            <person name="Park J."/>
            <person name="Garcia-Pedrajas M.D."/>
            <person name="Barbara D.J."/>
            <person name="Anchieta A."/>
            <person name="de Jonge R."/>
            <person name="Santhanam P."/>
            <person name="Maruthachalam K."/>
            <person name="Atallah Z."/>
            <person name="Amyotte S.G."/>
            <person name="Paz Z."/>
            <person name="Inderbitzin P."/>
            <person name="Hayes R.J."/>
            <person name="Heiman D.I."/>
            <person name="Young S."/>
            <person name="Zeng Q."/>
            <person name="Engels R."/>
            <person name="Galagan J."/>
            <person name="Cuomo C.A."/>
            <person name="Dobinson K.F."/>
            <person name="Ma L.-J."/>
        </authorList>
    </citation>
    <scope>NUCLEOTIDE SEQUENCE [LARGE SCALE GENOMIC DNA]</scope>
    <source>
        <strain evidence="3">VaMs.102 / ATCC MYA-4576 / FGSC 10136</strain>
    </source>
</reference>
<dbReference type="Proteomes" id="UP000008698">
    <property type="component" value="Unassembled WGS sequence"/>
</dbReference>
<feature type="region of interest" description="Disordered" evidence="1">
    <location>
        <begin position="292"/>
        <end position="361"/>
    </location>
</feature>
<name>C9SV02_VERA1</name>
<dbReference type="HOGENOM" id="CLU_021647_0_0_1"/>
<protein>
    <submittedName>
        <fullName evidence="2">Uncharacterized protein</fullName>
    </submittedName>
</protein>
<dbReference type="InterPro" id="IPR021264">
    <property type="entry name" value="AFUB_079030/YDR124W-like"/>
</dbReference>